<gene>
    <name evidence="2" type="ORF">BRADI_1g78255v3</name>
</gene>
<keyword evidence="4" id="KW-1185">Reference proteome</keyword>
<accession>A0A0Q3K2N3</accession>
<reference evidence="2 3" key="1">
    <citation type="journal article" date="2010" name="Nature">
        <title>Genome sequencing and analysis of the model grass Brachypodium distachyon.</title>
        <authorList>
            <consortium name="International Brachypodium Initiative"/>
        </authorList>
    </citation>
    <scope>NUCLEOTIDE SEQUENCE [LARGE SCALE GENOMIC DNA]</scope>
    <source>
        <strain evidence="2 3">Bd21</strain>
    </source>
</reference>
<protein>
    <recommendedName>
        <fullName evidence="5">Knottin scorpion toxin-like domain-containing protein</fullName>
    </recommendedName>
</protein>
<dbReference type="Gramene" id="KQK24123">
    <property type="protein sequence ID" value="KQK24123"/>
    <property type="gene ID" value="BRADI_1g78255v3"/>
</dbReference>
<dbReference type="AlphaFoldDB" id="A0A0Q3K2N3"/>
<feature type="chain" id="PRO_5035999727" description="Knottin scorpion toxin-like domain-containing protein" evidence="1">
    <location>
        <begin position="26"/>
        <end position="87"/>
    </location>
</feature>
<name>A0A0Q3K2N3_BRADI</name>
<evidence type="ECO:0000313" key="3">
    <source>
        <dbReference type="EnsemblPlants" id="KQK24123"/>
    </source>
</evidence>
<evidence type="ECO:0000313" key="4">
    <source>
        <dbReference type="Proteomes" id="UP000008810"/>
    </source>
</evidence>
<dbReference type="EMBL" id="CM000880">
    <property type="protein sequence ID" value="KQK24123.1"/>
    <property type="molecule type" value="Genomic_DNA"/>
</dbReference>
<sequence>MELSKNSMRALFLVALIAMSSYATGRDIGTMDDTIVTKCSEIKECSIHSCTDRCNELGWDPHRCYCSDSRHCCTDFHYNGTALTPHS</sequence>
<dbReference type="InParanoid" id="A0A0Q3K2N3"/>
<evidence type="ECO:0000313" key="2">
    <source>
        <dbReference type="EMBL" id="KQK24123.1"/>
    </source>
</evidence>
<proteinExistence type="predicted"/>
<dbReference type="Proteomes" id="UP000008810">
    <property type="component" value="Chromosome 1"/>
</dbReference>
<evidence type="ECO:0000256" key="1">
    <source>
        <dbReference type="SAM" id="SignalP"/>
    </source>
</evidence>
<evidence type="ECO:0008006" key="5">
    <source>
        <dbReference type="Google" id="ProtNLM"/>
    </source>
</evidence>
<dbReference type="EnsemblPlants" id="KQK24123">
    <property type="protein sequence ID" value="KQK24123"/>
    <property type="gene ID" value="BRADI_1g78255v3"/>
</dbReference>
<reference evidence="2" key="2">
    <citation type="submission" date="2017-06" db="EMBL/GenBank/DDBJ databases">
        <title>WGS assembly of Brachypodium distachyon.</title>
        <authorList>
            <consortium name="The International Brachypodium Initiative"/>
            <person name="Lucas S."/>
            <person name="Harmon-Smith M."/>
            <person name="Lail K."/>
            <person name="Tice H."/>
            <person name="Grimwood J."/>
            <person name="Bruce D."/>
            <person name="Barry K."/>
            <person name="Shu S."/>
            <person name="Lindquist E."/>
            <person name="Wang M."/>
            <person name="Pitluck S."/>
            <person name="Vogel J.P."/>
            <person name="Garvin D.F."/>
            <person name="Mockler T.C."/>
            <person name="Schmutz J."/>
            <person name="Rokhsar D."/>
            <person name="Bevan M.W."/>
        </authorList>
    </citation>
    <scope>NUCLEOTIDE SEQUENCE</scope>
    <source>
        <strain evidence="2">Bd21</strain>
    </source>
</reference>
<reference evidence="3" key="3">
    <citation type="submission" date="2018-08" db="UniProtKB">
        <authorList>
            <consortium name="EnsemblPlants"/>
        </authorList>
    </citation>
    <scope>IDENTIFICATION</scope>
    <source>
        <strain evidence="3">cv. Bd21</strain>
    </source>
</reference>
<keyword evidence="1" id="KW-0732">Signal</keyword>
<feature type="signal peptide" evidence="1">
    <location>
        <begin position="1"/>
        <end position="25"/>
    </location>
</feature>
<organism evidence="2">
    <name type="scientific">Brachypodium distachyon</name>
    <name type="common">Purple false brome</name>
    <name type="synonym">Trachynia distachya</name>
    <dbReference type="NCBI Taxonomy" id="15368"/>
    <lineage>
        <taxon>Eukaryota</taxon>
        <taxon>Viridiplantae</taxon>
        <taxon>Streptophyta</taxon>
        <taxon>Embryophyta</taxon>
        <taxon>Tracheophyta</taxon>
        <taxon>Spermatophyta</taxon>
        <taxon>Magnoliopsida</taxon>
        <taxon>Liliopsida</taxon>
        <taxon>Poales</taxon>
        <taxon>Poaceae</taxon>
        <taxon>BOP clade</taxon>
        <taxon>Pooideae</taxon>
        <taxon>Stipodae</taxon>
        <taxon>Brachypodieae</taxon>
        <taxon>Brachypodium</taxon>
    </lineage>
</organism>